<sequence length="430" mass="47610">MRWHRLLEAASTSTLGLALLLRLHYLELAPTMQLFSWIRRFFASIMPSRQPSLYGHWIYGPRTEGTSASYALAMVEQFHRGPELLGHLVVVKMQLWKEKTIPGHEFIVARVVQVKEADSLPPIAKGSELASMSILIGRNERQGRYLLQSSSRLLSSEAPTESATSASQHDSADAEPILDSHIHSKSAPDLPSGAHTQEDPPASTDDANPVLADDDDDAKNSIASSSGVVSLIPPPAYDRFDMYPHKSIKYITRRIGAVCMASMNFTTASRPLLFEELAMMAKVTSESVIEYTTPTTHAYWYAASVWGMVILHTGAKPEGITNRLRLRVGASKGVSLPAHVFGVDDELKPAELLKTFLPKWDRYKAGLIQRGKLREEEILRKIEAIKKDAAEAINEAESRAQEAEDARKELVKENAELKRMLAQLDGTTSA</sequence>
<dbReference type="AlphaFoldDB" id="A0A0D7BG54"/>
<name>A0A0D7BG54_9AGAR</name>
<evidence type="ECO:0000313" key="4">
    <source>
        <dbReference type="Proteomes" id="UP000054007"/>
    </source>
</evidence>
<gene>
    <name evidence="3" type="ORF">CYLTODRAFT_489639</name>
</gene>
<keyword evidence="1" id="KW-0175">Coiled coil</keyword>
<dbReference type="EMBL" id="KN880499">
    <property type="protein sequence ID" value="KIY68621.1"/>
    <property type="molecule type" value="Genomic_DNA"/>
</dbReference>
<organism evidence="3 4">
    <name type="scientific">Cylindrobasidium torrendii FP15055 ss-10</name>
    <dbReference type="NCBI Taxonomy" id="1314674"/>
    <lineage>
        <taxon>Eukaryota</taxon>
        <taxon>Fungi</taxon>
        <taxon>Dikarya</taxon>
        <taxon>Basidiomycota</taxon>
        <taxon>Agaricomycotina</taxon>
        <taxon>Agaricomycetes</taxon>
        <taxon>Agaricomycetidae</taxon>
        <taxon>Agaricales</taxon>
        <taxon>Marasmiineae</taxon>
        <taxon>Physalacriaceae</taxon>
        <taxon>Cylindrobasidium</taxon>
    </lineage>
</organism>
<dbReference type="STRING" id="1314674.A0A0D7BG54"/>
<accession>A0A0D7BG54</accession>
<evidence type="ECO:0000256" key="1">
    <source>
        <dbReference type="SAM" id="Coils"/>
    </source>
</evidence>
<feature type="coiled-coil region" evidence="1">
    <location>
        <begin position="375"/>
        <end position="427"/>
    </location>
</feature>
<protein>
    <submittedName>
        <fullName evidence="3">Uncharacterized protein</fullName>
    </submittedName>
</protein>
<reference evidence="3 4" key="1">
    <citation type="journal article" date="2015" name="Fungal Genet. Biol.">
        <title>Evolution of novel wood decay mechanisms in Agaricales revealed by the genome sequences of Fistulina hepatica and Cylindrobasidium torrendii.</title>
        <authorList>
            <person name="Floudas D."/>
            <person name="Held B.W."/>
            <person name="Riley R."/>
            <person name="Nagy L.G."/>
            <person name="Koehler G."/>
            <person name="Ransdell A.S."/>
            <person name="Younus H."/>
            <person name="Chow J."/>
            <person name="Chiniquy J."/>
            <person name="Lipzen A."/>
            <person name="Tritt A."/>
            <person name="Sun H."/>
            <person name="Haridas S."/>
            <person name="LaButti K."/>
            <person name="Ohm R.A."/>
            <person name="Kues U."/>
            <person name="Blanchette R.A."/>
            <person name="Grigoriev I.V."/>
            <person name="Minto R.E."/>
            <person name="Hibbett D.S."/>
        </authorList>
    </citation>
    <scope>NUCLEOTIDE SEQUENCE [LARGE SCALE GENOMIC DNA]</scope>
    <source>
        <strain evidence="3 4">FP15055 ss-10</strain>
    </source>
</reference>
<keyword evidence="4" id="KW-1185">Reference proteome</keyword>
<evidence type="ECO:0000313" key="3">
    <source>
        <dbReference type="EMBL" id="KIY68621.1"/>
    </source>
</evidence>
<proteinExistence type="predicted"/>
<evidence type="ECO:0000256" key="2">
    <source>
        <dbReference type="SAM" id="MobiDB-lite"/>
    </source>
</evidence>
<feature type="region of interest" description="Disordered" evidence="2">
    <location>
        <begin position="182"/>
        <end position="222"/>
    </location>
</feature>
<dbReference type="Proteomes" id="UP000054007">
    <property type="component" value="Unassembled WGS sequence"/>
</dbReference>
<dbReference type="OrthoDB" id="2938947at2759"/>